<gene>
    <name evidence="2" type="ORF">P8C59_002984</name>
</gene>
<feature type="compositionally biased region" description="Pro residues" evidence="1">
    <location>
        <begin position="1"/>
        <end position="12"/>
    </location>
</feature>
<reference evidence="2" key="1">
    <citation type="journal article" date="2023" name="Mol. Plant Microbe Interact.">
        <title>Elucidating the Obligate Nature and Biological Capacity of an Invasive Fungal Corn Pathogen.</title>
        <authorList>
            <person name="MacCready J.S."/>
            <person name="Roggenkamp E.M."/>
            <person name="Gdanetz K."/>
            <person name="Chilvers M.I."/>
        </authorList>
    </citation>
    <scope>NUCLEOTIDE SEQUENCE</scope>
    <source>
        <strain evidence="2">PM02</strain>
    </source>
</reference>
<name>A0AAD9MBZ4_9PEZI</name>
<comment type="caution">
    <text evidence="2">The sequence shown here is derived from an EMBL/GenBank/DDBJ whole genome shotgun (WGS) entry which is preliminary data.</text>
</comment>
<dbReference type="AlphaFoldDB" id="A0AAD9MBZ4"/>
<evidence type="ECO:0000256" key="1">
    <source>
        <dbReference type="SAM" id="MobiDB-lite"/>
    </source>
</evidence>
<keyword evidence="3" id="KW-1185">Reference proteome</keyword>
<dbReference type="Proteomes" id="UP001217918">
    <property type="component" value="Unassembled WGS sequence"/>
</dbReference>
<proteinExistence type="predicted"/>
<accession>A0AAD9MBZ4</accession>
<evidence type="ECO:0000313" key="2">
    <source>
        <dbReference type="EMBL" id="KAK2068343.1"/>
    </source>
</evidence>
<dbReference type="EMBL" id="JAQQPM010000002">
    <property type="protein sequence ID" value="KAK2068343.1"/>
    <property type="molecule type" value="Genomic_DNA"/>
</dbReference>
<evidence type="ECO:0000313" key="3">
    <source>
        <dbReference type="Proteomes" id="UP001217918"/>
    </source>
</evidence>
<feature type="region of interest" description="Disordered" evidence="1">
    <location>
        <begin position="1"/>
        <end position="24"/>
    </location>
</feature>
<protein>
    <submittedName>
        <fullName evidence="2">Uncharacterized protein</fullName>
    </submittedName>
</protein>
<organism evidence="2 3">
    <name type="scientific">Phyllachora maydis</name>
    <dbReference type="NCBI Taxonomy" id="1825666"/>
    <lineage>
        <taxon>Eukaryota</taxon>
        <taxon>Fungi</taxon>
        <taxon>Dikarya</taxon>
        <taxon>Ascomycota</taxon>
        <taxon>Pezizomycotina</taxon>
        <taxon>Sordariomycetes</taxon>
        <taxon>Sordariomycetidae</taxon>
        <taxon>Phyllachorales</taxon>
        <taxon>Phyllachoraceae</taxon>
        <taxon>Phyllachora</taxon>
    </lineage>
</organism>
<sequence>MSAKPATPPAMPRPTRAPTGSVVSSPGFGCAWSPSSVAAAGEAGSPKASTAWPPVPLAVVGRDASGLGSVTMAVTMMRTMGANRFMAVMEADASGTACAVGSATVVPSHVAVDTVADVSSIVHVCPPILRTMIVRR</sequence>